<protein>
    <submittedName>
        <fullName evidence="1">Uncharacterized protein</fullName>
    </submittedName>
</protein>
<proteinExistence type="predicted"/>
<dbReference type="OrthoDB" id="9785602at2"/>
<dbReference type="AlphaFoldDB" id="A0A1M5YP28"/>
<keyword evidence="2" id="KW-1185">Reference proteome</keyword>
<reference evidence="1 2" key="1">
    <citation type="submission" date="2016-11" db="EMBL/GenBank/DDBJ databases">
        <authorList>
            <person name="Jaros S."/>
            <person name="Januszkiewicz K."/>
            <person name="Wedrychowicz H."/>
        </authorList>
    </citation>
    <scope>NUCLEOTIDE SEQUENCE [LARGE SCALE GENOMIC DNA]</scope>
    <source>
        <strain evidence="1 2">DSM 3089</strain>
    </source>
</reference>
<dbReference type="Proteomes" id="UP000184526">
    <property type="component" value="Unassembled WGS sequence"/>
</dbReference>
<dbReference type="EMBL" id="FQXP01000024">
    <property type="protein sequence ID" value="SHI13614.1"/>
    <property type="molecule type" value="Genomic_DNA"/>
</dbReference>
<evidence type="ECO:0000313" key="2">
    <source>
        <dbReference type="Proteomes" id="UP000184526"/>
    </source>
</evidence>
<sequence length="71" mass="8403">MDRLYLEKFVSIDDFKYFSKLVFNEEVMNMNLGRVFTIEESEMYFKGLLKSLDRHEKCGILKSLSVAPMNL</sequence>
<gene>
    <name evidence="1" type="ORF">SAMN02745196_03121</name>
</gene>
<evidence type="ECO:0000313" key="1">
    <source>
        <dbReference type="EMBL" id="SHI13614.1"/>
    </source>
</evidence>
<dbReference type="RefSeq" id="WP_084666391.1">
    <property type="nucleotide sequence ID" value="NZ_FQXP01000024.1"/>
</dbReference>
<accession>A0A1M5YP28</accession>
<organism evidence="1 2">
    <name type="scientific">Clostridium collagenovorans DSM 3089</name>
    <dbReference type="NCBI Taxonomy" id="1121306"/>
    <lineage>
        <taxon>Bacteria</taxon>
        <taxon>Bacillati</taxon>
        <taxon>Bacillota</taxon>
        <taxon>Clostridia</taxon>
        <taxon>Eubacteriales</taxon>
        <taxon>Clostridiaceae</taxon>
        <taxon>Clostridium</taxon>
    </lineage>
</organism>
<name>A0A1M5YP28_9CLOT</name>